<evidence type="ECO:0000313" key="1">
    <source>
        <dbReference type="EMBL" id="GFS72101.1"/>
    </source>
</evidence>
<sequence length="87" mass="10249">MPFKHFSIRRVPQKRLKELTTSERGSPAYVKKNKHEKRDLFTCAKSHFRSWVVIDFPKQQWHPHISHEGTATLTYALWGGGGYHYLP</sequence>
<evidence type="ECO:0000313" key="2">
    <source>
        <dbReference type="Proteomes" id="UP000887013"/>
    </source>
</evidence>
<dbReference type="Proteomes" id="UP000887013">
    <property type="component" value="Unassembled WGS sequence"/>
</dbReference>
<reference evidence="1" key="1">
    <citation type="submission" date="2020-08" db="EMBL/GenBank/DDBJ databases">
        <title>Multicomponent nature underlies the extraordinary mechanical properties of spider dragline silk.</title>
        <authorList>
            <person name="Kono N."/>
            <person name="Nakamura H."/>
            <person name="Mori M."/>
            <person name="Yoshida Y."/>
            <person name="Ohtoshi R."/>
            <person name="Malay A.D."/>
            <person name="Moran D.A.P."/>
            <person name="Tomita M."/>
            <person name="Numata K."/>
            <person name="Arakawa K."/>
        </authorList>
    </citation>
    <scope>NUCLEOTIDE SEQUENCE</scope>
</reference>
<keyword evidence="2" id="KW-1185">Reference proteome</keyword>
<gene>
    <name evidence="1" type="ORF">NPIL_250981</name>
</gene>
<accession>A0A8X6MQA7</accession>
<proteinExistence type="predicted"/>
<protein>
    <submittedName>
        <fullName evidence="1">Uncharacterized protein</fullName>
    </submittedName>
</protein>
<dbReference type="EMBL" id="BMAW01049706">
    <property type="protein sequence ID" value="GFS72101.1"/>
    <property type="molecule type" value="Genomic_DNA"/>
</dbReference>
<name>A0A8X6MQA7_NEPPI</name>
<organism evidence="1 2">
    <name type="scientific">Nephila pilipes</name>
    <name type="common">Giant wood spider</name>
    <name type="synonym">Nephila maculata</name>
    <dbReference type="NCBI Taxonomy" id="299642"/>
    <lineage>
        <taxon>Eukaryota</taxon>
        <taxon>Metazoa</taxon>
        <taxon>Ecdysozoa</taxon>
        <taxon>Arthropoda</taxon>
        <taxon>Chelicerata</taxon>
        <taxon>Arachnida</taxon>
        <taxon>Araneae</taxon>
        <taxon>Araneomorphae</taxon>
        <taxon>Entelegynae</taxon>
        <taxon>Araneoidea</taxon>
        <taxon>Nephilidae</taxon>
        <taxon>Nephila</taxon>
    </lineage>
</organism>
<dbReference type="AlphaFoldDB" id="A0A8X6MQA7"/>
<comment type="caution">
    <text evidence="1">The sequence shown here is derived from an EMBL/GenBank/DDBJ whole genome shotgun (WGS) entry which is preliminary data.</text>
</comment>